<protein>
    <submittedName>
        <fullName evidence="1">Uncharacterized protein</fullName>
    </submittedName>
</protein>
<dbReference type="EMBL" id="JAYMGO010000003">
    <property type="protein sequence ID" value="KAL1277169.1"/>
    <property type="molecule type" value="Genomic_DNA"/>
</dbReference>
<name>A0ABR3NJM2_9TELE</name>
<evidence type="ECO:0000313" key="2">
    <source>
        <dbReference type="Proteomes" id="UP001558613"/>
    </source>
</evidence>
<accession>A0ABR3NJM2</accession>
<gene>
    <name evidence="1" type="ORF">QQF64_023842</name>
</gene>
<sequence length="154" mass="17283">MILLTNSLLAGPQVVGEKLTKILLLCDFYQRNHCLPVEYLKVSDHPIGSLEDRQTEVEFCQEVCQRNALRYPHTFARAVWMVTSMSYNSVGCLELQKPSKVPSAAAACAVAYCVPKLRSWICRSHLTSRSTVSCVALSTGHLKHKTQGRRKCCR</sequence>
<reference evidence="1 2" key="1">
    <citation type="submission" date="2023-09" db="EMBL/GenBank/DDBJ databases">
        <authorList>
            <person name="Wang M."/>
        </authorList>
    </citation>
    <scope>NUCLEOTIDE SEQUENCE [LARGE SCALE GENOMIC DNA]</scope>
    <source>
        <strain evidence="1">GT-2023</strain>
        <tissue evidence="1">Liver</tissue>
    </source>
</reference>
<evidence type="ECO:0000313" key="1">
    <source>
        <dbReference type="EMBL" id="KAL1277169.1"/>
    </source>
</evidence>
<keyword evidence="2" id="KW-1185">Reference proteome</keyword>
<comment type="caution">
    <text evidence="1">The sequence shown here is derived from an EMBL/GenBank/DDBJ whole genome shotgun (WGS) entry which is preliminary data.</text>
</comment>
<dbReference type="Proteomes" id="UP001558613">
    <property type="component" value="Unassembled WGS sequence"/>
</dbReference>
<proteinExistence type="predicted"/>
<organism evidence="1 2">
    <name type="scientific">Cirrhinus molitorella</name>
    <name type="common">mud carp</name>
    <dbReference type="NCBI Taxonomy" id="172907"/>
    <lineage>
        <taxon>Eukaryota</taxon>
        <taxon>Metazoa</taxon>
        <taxon>Chordata</taxon>
        <taxon>Craniata</taxon>
        <taxon>Vertebrata</taxon>
        <taxon>Euteleostomi</taxon>
        <taxon>Actinopterygii</taxon>
        <taxon>Neopterygii</taxon>
        <taxon>Teleostei</taxon>
        <taxon>Ostariophysi</taxon>
        <taxon>Cypriniformes</taxon>
        <taxon>Cyprinidae</taxon>
        <taxon>Labeoninae</taxon>
        <taxon>Labeonini</taxon>
        <taxon>Cirrhinus</taxon>
    </lineage>
</organism>